<evidence type="ECO:0000259" key="15">
    <source>
        <dbReference type="PROSITE" id="PS50011"/>
    </source>
</evidence>
<evidence type="ECO:0000256" key="5">
    <source>
        <dbReference type="ARBA" id="ARBA00022840"/>
    </source>
</evidence>
<dbReference type="InterPro" id="IPR017441">
    <property type="entry name" value="Protein_kinase_ATP_BS"/>
</dbReference>
<dbReference type="EC" id="2.7.11.1" evidence="13"/>
<organism evidence="16 17">
    <name type="scientific">Fasciola hepatica</name>
    <name type="common">Liver fluke</name>
    <dbReference type="NCBI Taxonomy" id="6192"/>
    <lineage>
        <taxon>Eukaryota</taxon>
        <taxon>Metazoa</taxon>
        <taxon>Spiralia</taxon>
        <taxon>Lophotrochozoa</taxon>
        <taxon>Platyhelminthes</taxon>
        <taxon>Trematoda</taxon>
        <taxon>Digenea</taxon>
        <taxon>Plagiorchiida</taxon>
        <taxon>Echinostomata</taxon>
        <taxon>Echinostomatoidea</taxon>
        <taxon>Fasciolidae</taxon>
        <taxon>Fasciola</taxon>
    </lineage>
</organism>
<feature type="binding site" evidence="9">
    <location>
        <position position="161"/>
    </location>
    <ligand>
        <name>ATP</name>
        <dbReference type="ChEBI" id="CHEBI:30616"/>
    </ligand>
</feature>
<feature type="binding site" evidence="9">
    <location>
        <begin position="147"/>
        <end position="148"/>
    </location>
    <ligand>
        <name>ATP</name>
        <dbReference type="ChEBI" id="CHEBI:30616"/>
    </ligand>
</feature>
<evidence type="ECO:0000313" key="16">
    <source>
        <dbReference type="EMBL" id="THD24103.1"/>
    </source>
</evidence>
<evidence type="ECO:0000256" key="3">
    <source>
        <dbReference type="ARBA" id="ARBA00022741"/>
    </source>
</evidence>
<dbReference type="FunFam" id="3.30.200.20:FF:000042">
    <property type="entry name" value="Aurora kinase A"/>
    <property type="match status" value="1"/>
</dbReference>
<name>A0A4E0R8W0_FASHE</name>
<evidence type="ECO:0000313" key="17">
    <source>
        <dbReference type="Proteomes" id="UP000230066"/>
    </source>
</evidence>
<gene>
    <name evidence="16" type="ORF">D915_005292</name>
</gene>
<dbReference type="Gene3D" id="1.10.510.10">
    <property type="entry name" value="Transferase(Phosphotransferase) domain 1"/>
    <property type="match status" value="1"/>
</dbReference>
<feature type="active site" description="Proton acceptor" evidence="8">
    <location>
        <position position="143"/>
    </location>
</feature>
<feature type="domain" description="Protein kinase" evidence="15">
    <location>
        <begin position="20"/>
        <end position="271"/>
    </location>
</feature>
<evidence type="ECO:0000256" key="8">
    <source>
        <dbReference type="PIRSR" id="PIRSR630616-1"/>
    </source>
</evidence>
<proteinExistence type="inferred from homology"/>
<dbReference type="FunFam" id="1.10.510.10:FF:000235">
    <property type="entry name" value="Serine/threonine-protein kinase ark1"/>
    <property type="match status" value="1"/>
</dbReference>
<dbReference type="PROSITE" id="PS50011">
    <property type="entry name" value="PROTEIN_KINASE_DOM"/>
    <property type="match status" value="1"/>
</dbReference>
<evidence type="ECO:0000256" key="14">
    <source>
        <dbReference type="SAM" id="MobiDB-lite"/>
    </source>
</evidence>
<keyword evidence="3 9" id="KW-0547">Nucleotide-binding</keyword>
<dbReference type="PROSITE" id="PS00108">
    <property type="entry name" value="PROTEIN_KINASE_ST"/>
    <property type="match status" value="1"/>
</dbReference>
<feature type="compositionally biased region" description="Polar residues" evidence="14">
    <location>
        <begin position="304"/>
        <end position="323"/>
    </location>
</feature>
<dbReference type="PANTHER" id="PTHR24350">
    <property type="entry name" value="SERINE/THREONINE-PROTEIN KINASE IAL-RELATED"/>
    <property type="match status" value="1"/>
</dbReference>
<evidence type="ECO:0000256" key="7">
    <source>
        <dbReference type="ARBA" id="ARBA00048679"/>
    </source>
</evidence>
<dbReference type="InterPro" id="IPR008271">
    <property type="entry name" value="Ser/Thr_kinase_AS"/>
</dbReference>
<keyword evidence="17" id="KW-1185">Reference proteome</keyword>
<evidence type="ECO:0000256" key="4">
    <source>
        <dbReference type="ARBA" id="ARBA00022777"/>
    </source>
</evidence>
<comment type="catalytic activity">
    <reaction evidence="6 13">
        <text>L-threonyl-[protein] + ATP = O-phospho-L-threonyl-[protein] + ADP + H(+)</text>
        <dbReference type="Rhea" id="RHEA:46608"/>
        <dbReference type="Rhea" id="RHEA-COMP:11060"/>
        <dbReference type="Rhea" id="RHEA-COMP:11605"/>
        <dbReference type="ChEBI" id="CHEBI:15378"/>
        <dbReference type="ChEBI" id="CHEBI:30013"/>
        <dbReference type="ChEBI" id="CHEBI:30616"/>
        <dbReference type="ChEBI" id="CHEBI:61977"/>
        <dbReference type="ChEBI" id="CHEBI:456216"/>
        <dbReference type="EC" id="2.7.11.1"/>
    </reaction>
</comment>
<comment type="similarity">
    <text evidence="13">Belongs to the protein kinase superfamily. Ser/Thr protein kinase family. Aurora subfamily.</text>
</comment>
<sequence>MRRESSLPKRNGHRWCLGDLDIGKKLGEGCFGSVYLAREKESRFVIALKMLSKTEILTKELMQQVQREIEIQSHLKHPNIVRLFSYFYDRKRIYLMLEYIPKGELSKEISRLHRLSSQRAATYVYQLTHAIAYCHQNDVIHRDLKPENILLGARGEAKIADFGSAVHRPASRRTAPFGTLDYLAPEVVDPESSYEHPVDIWSLGILAFEMIFGRVPFTGETTKDVASQIRFGELTFPSEAPEVAKDLIARMLQKDPEQRVVVAGILSHPWIAQHAEHSLTRCTAALLDWQSLSCCAQSSTCSSFQSTDRSVSSGESQSTNNQEIAADSIPLGN</sequence>
<evidence type="ECO:0000256" key="13">
    <source>
        <dbReference type="RuleBase" id="RU367134"/>
    </source>
</evidence>
<evidence type="ECO:0000256" key="6">
    <source>
        <dbReference type="ARBA" id="ARBA00047899"/>
    </source>
</evidence>
<keyword evidence="1 12" id="KW-0723">Serine/threonine-protein kinase</keyword>
<dbReference type="CDD" id="cd14007">
    <property type="entry name" value="STKc_Aurora"/>
    <property type="match status" value="1"/>
</dbReference>
<evidence type="ECO:0000256" key="2">
    <source>
        <dbReference type="ARBA" id="ARBA00022679"/>
    </source>
</evidence>
<dbReference type="SMART" id="SM00220">
    <property type="entry name" value="S_TKc"/>
    <property type="match status" value="1"/>
</dbReference>
<comment type="caution">
    <text evidence="16">The sequence shown here is derived from an EMBL/GenBank/DDBJ whole genome shotgun (WGS) entry which is preliminary data.</text>
</comment>
<keyword evidence="4 13" id="KW-0418">Kinase</keyword>
<dbReference type="Pfam" id="PF00069">
    <property type="entry name" value="Pkinase"/>
    <property type="match status" value="1"/>
</dbReference>
<dbReference type="InterPro" id="IPR030616">
    <property type="entry name" value="Aur-like"/>
</dbReference>
<dbReference type="InterPro" id="IPR011009">
    <property type="entry name" value="Kinase-like_dom_sf"/>
</dbReference>
<evidence type="ECO:0000256" key="9">
    <source>
        <dbReference type="PIRSR" id="PIRSR630616-2"/>
    </source>
</evidence>
<feature type="binding site" evidence="9 11">
    <location>
        <position position="49"/>
    </location>
    <ligand>
        <name>ATP</name>
        <dbReference type="ChEBI" id="CHEBI:30616"/>
    </ligand>
</feature>
<evidence type="ECO:0000256" key="12">
    <source>
        <dbReference type="RuleBase" id="RU000304"/>
    </source>
</evidence>
<dbReference type="EMBL" id="JXXN02001777">
    <property type="protein sequence ID" value="THD24103.1"/>
    <property type="molecule type" value="Genomic_DNA"/>
</dbReference>
<dbReference type="InterPro" id="IPR000719">
    <property type="entry name" value="Prot_kinase_dom"/>
</dbReference>
<evidence type="ECO:0000256" key="11">
    <source>
        <dbReference type="PROSITE-ProRule" id="PRU10141"/>
    </source>
</evidence>
<keyword evidence="5 9" id="KW-0067">ATP-binding</keyword>
<dbReference type="GO" id="GO:0005524">
    <property type="term" value="F:ATP binding"/>
    <property type="evidence" value="ECO:0007669"/>
    <property type="project" value="UniProtKB-UniRule"/>
</dbReference>
<protein>
    <recommendedName>
        <fullName evidence="13">Aurora kinase</fullName>
        <ecNumber evidence="13">2.7.11.1</ecNumber>
    </recommendedName>
</protein>
<dbReference type="PROSITE" id="PS00107">
    <property type="entry name" value="PROTEIN_KINASE_ATP"/>
    <property type="match status" value="1"/>
</dbReference>
<accession>A0A4E0R8W0</accession>
<feature type="cross-link" description="Glycyl lysine isopeptide (Lys-Gly) (interchain with G-Cter in SUMO2)" evidence="10">
    <location>
        <position position="145"/>
    </location>
</feature>
<dbReference type="Proteomes" id="UP000230066">
    <property type="component" value="Unassembled WGS sequence"/>
</dbReference>
<dbReference type="AlphaFoldDB" id="A0A4E0R8W0"/>
<evidence type="ECO:0000256" key="10">
    <source>
        <dbReference type="PIRSR" id="PIRSR630616-3"/>
    </source>
</evidence>
<keyword evidence="2 13" id="KW-0808">Transferase</keyword>
<reference evidence="16" key="1">
    <citation type="submission" date="2019-03" db="EMBL/GenBank/DDBJ databases">
        <title>Improved annotation for the trematode Fasciola hepatica.</title>
        <authorList>
            <person name="Choi Y.-J."/>
            <person name="Martin J."/>
            <person name="Mitreva M."/>
        </authorList>
    </citation>
    <scope>NUCLEOTIDE SEQUENCE [LARGE SCALE GENOMIC DNA]</scope>
</reference>
<evidence type="ECO:0000256" key="1">
    <source>
        <dbReference type="ARBA" id="ARBA00022527"/>
    </source>
</evidence>
<comment type="catalytic activity">
    <reaction evidence="7 13">
        <text>L-seryl-[protein] + ATP = O-phospho-L-seryl-[protein] + ADP + H(+)</text>
        <dbReference type="Rhea" id="RHEA:17989"/>
        <dbReference type="Rhea" id="RHEA-COMP:9863"/>
        <dbReference type="Rhea" id="RHEA-COMP:11604"/>
        <dbReference type="ChEBI" id="CHEBI:15378"/>
        <dbReference type="ChEBI" id="CHEBI:29999"/>
        <dbReference type="ChEBI" id="CHEBI:30616"/>
        <dbReference type="ChEBI" id="CHEBI:83421"/>
        <dbReference type="ChEBI" id="CHEBI:456216"/>
        <dbReference type="EC" id="2.7.11.1"/>
    </reaction>
</comment>
<dbReference type="GO" id="GO:0004674">
    <property type="term" value="F:protein serine/threonine kinase activity"/>
    <property type="evidence" value="ECO:0007669"/>
    <property type="project" value="UniProtKB-KW"/>
</dbReference>
<dbReference type="SUPFAM" id="SSF56112">
    <property type="entry name" value="Protein kinase-like (PK-like)"/>
    <property type="match status" value="1"/>
</dbReference>
<feature type="region of interest" description="Disordered" evidence="14">
    <location>
        <begin position="304"/>
        <end position="333"/>
    </location>
</feature>